<dbReference type="AlphaFoldDB" id="A0A0V7ZSQ9"/>
<reference evidence="1 2" key="1">
    <citation type="journal article" date="2015" name="Genome Announc.">
        <title>Draft Genome of the Euendolithic (true boring) Cyanobacterium Mastigocoleus testarum strain BC008.</title>
        <authorList>
            <person name="Guida B.S."/>
            <person name="Garcia-Pichel F."/>
        </authorList>
    </citation>
    <scope>NUCLEOTIDE SEQUENCE [LARGE SCALE GENOMIC DNA]</scope>
    <source>
        <strain evidence="1 2">BC008</strain>
    </source>
</reference>
<dbReference type="RefSeq" id="WP_027845033.1">
    <property type="nucleotide sequence ID" value="NZ_LMTZ01000087.1"/>
</dbReference>
<dbReference type="Gene3D" id="3.40.50.11310">
    <property type="entry name" value="Bacterial phosphonate metabolism protein PhnH"/>
    <property type="match status" value="1"/>
</dbReference>
<sequence length="190" mass="20924">MIEIELEPIWRGDIQQKIFRQLLDCFALPGTIADLSNFLDDSPALLGVLAVLLDASVLFNDNGKLLQNRERRLLRAKEVEISEANFVVVDATNPPPADFTPNLGTLPSPEKGATIVLQGSTLGEGDANLKLTGPGIPGYRSVKISGFDSAWWLARREWVIDFPLGVDFLLLDRTKVMAIPRTTQIVISNK</sequence>
<evidence type="ECO:0000313" key="2">
    <source>
        <dbReference type="Proteomes" id="UP000053372"/>
    </source>
</evidence>
<dbReference type="OrthoDB" id="154477at2"/>
<dbReference type="InterPro" id="IPR038058">
    <property type="entry name" value="PhnH-like_sp"/>
</dbReference>
<dbReference type="PIRSF" id="PIRSF020680">
    <property type="entry name" value="PhnH"/>
    <property type="match status" value="1"/>
</dbReference>
<gene>
    <name evidence="1" type="ORF">BC008_30350</name>
</gene>
<dbReference type="SUPFAM" id="SSF159709">
    <property type="entry name" value="PhnH-like"/>
    <property type="match status" value="1"/>
</dbReference>
<dbReference type="GO" id="GO:0019634">
    <property type="term" value="P:organic phosphonate metabolic process"/>
    <property type="evidence" value="ECO:0007669"/>
    <property type="project" value="InterPro"/>
</dbReference>
<name>A0A0V7ZSQ9_9CYAN</name>
<organism evidence="1 2">
    <name type="scientific">Mastigocoleus testarum BC008</name>
    <dbReference type="NCBI Taxonomy" id="371196"/>
    <lineage>
        <taxon>Bacteria</taxon>
        <taxon>Bacillati</taxon>
        <taxon>Cyanobacteriota</taxon>
        <taxon>Cyanophyceae</taxon>
        <taxon>Nostocales</taxon>
        <taxon>Hapalosiphonaceae</taxon>
        <taxon>Mastigocoleus</taxon>
    </lineage>
</organism>
<dbReference type="NCBIfam" id="TIGR03292">
    <property type="entry name" value="PhnH_redo"/>
    <property type="match status" value="1"/>
</dbReference>
<protein>
    <submittedName>
        <fullName evidence="1">Phosphonate C-P lyase system protein PhnH</fullName>
    </submittedName>
</protein>
<dbReference type="EMBL" id="LMTZ01000087">
    <property type="protein sequence ID" value="KST67498.1"/>
    <property type="molecule type" value="Genomic_DNA"/>
</dbReference>
<accession>A0A0V7ZSQ9</accession>
<dbReference type="InterPro" id="IPR008772">
    <property type="entry name" value="Phosphonate_metab_PhnH"/>
</dbReference>
<keyword evidence="1" id="KW-0456">Lyase</keyword>
<dbReference type="Pfam" id="PF05845">
    <property type="entry name" value="PhnH"/>
    <property type="match status" value="1"/>
</dbReference>
<dbReference type="Proteomes" id="UP000053372">
    <property type="component" value="Unassembled WGS sequence"/>
</dbReference>
<comment type="caution">
    <text evidence="1">The sequence shown here is derived from an EMBL/GenBank/DDBJ whole genome shotgun (WGS) entry which is preliminary data.</text>
</comment>
<evidence type="ECO:0000313" key="1">
    <source>
        <dbReference type="EMBL" id="KST67498.1"/>
    </source>
</evidence>
<proteinExistence type="predicted"/>
<dbReference type="GO" id="GO:0016829">
    <property type="term" value="F:lyase activity"/>
    <property type="evidence" value="ECO:0007669"/>
    <property type="project" value="UniProtKB-KW"/>
</dbReference>
<keyword evidence="2" id="KW-1185">Reference proteome</keyword>